<feature type="transmembrane region" description="Helical" evidence="5">
    <location>
        <begin position="487"/>
        <end position="508"/>
    </location>
</feature>
<dbReference type="InterPro" id="IPR001750">
    <property type="entry name" value="ND/Mrp_TM"/>
</dbReference>
<feature type="transmembrane region" description="Helical" evidence="5">
    <location>
        <begin position="225"/>
        <end position="245"/>
    </location>
</feature>
<feature type="transmembrane region" description="Helical" evidence="5">
    <location>
        <begin position="277"/>
        <end position="297"/>
    </location>
</feature>
<dbReference type="Pfam" id="PF00361">
    <property type="entry name" value="Proton_antipo_M"/>
    <property type="match status" value="1"/>
</dbReference>
<dbReference type="RefSeq" id="WP_310918727.1">
    <property type="nucleotide sequence ID" value="NZ_JAMQON010000001.1"/>
</dbReference>
<organism evidence="7 8">
    <name type="scientific">Haloarcula saliterrae</name>
    <dbReference type="NCBI Taxonomy" id="2950534"/>
    <lineage>
        <taxon>Archaea</taxon>
        <taxon>Methanobacteriati</taxon>
        <taxon>Methanobacteriota</taxon>
        <taxon>Stenosarchaea group</taxon>
        <taxon>Halobacteria</taxon>
        <taxon>Halobacteriales</taxon>
        <taxon>Haloarculaceae</taxon>
        <taxon>Haloarcula</taxon>
    </lineage>
</organism>
<comment type="caution">
    <text evidence="7">The sequence shown here is derived from an EMBL/GenBank/DDBJ whole genome shotgun (WGS) entry which is preliminary data.</text>
</comment>
<proteinExistence type="inferred from homology"/>
<evidence type="ECO:0000256" key="5">
    <source>
        <dbReference type="SAM" id="Phobius"/>
    </source>
</evidence>
<name>A0ABU2FA34_9EURY</name>
<feature type="transmembrane region" description="Helical" evidence="5">
    <location>
        <begin position="85"/>
        <end position="105"/>
    </location>
</feature>
<feature type="transmembrane region" description="Helical" evidence="5">
    <location>
        <begin position="442"/>
        <end position="462"/>
    </location>
</feature>
<evidence type="ECO:0000256" key="4">
    <source>
        <dbReference type="ARBA" id="ARBA00023136"/>
    </source>
</evidence>
<keyword evidence="8" id="KW-1185">Reference proteome</keyword>
<evidence type="ECO:0000259" key="6">
    <source>
        <dbReference type="Pfam" id="PF00361"/>
    </source>
</evidence>
<sequence length="519" mass="53737">MVDPTWLATAPALAFGAAALVLLLADSVDPDSTNTTVLGGIAVTGSLVSLAAAVYLIYGGTGIPTAQGGSGSAVLFGGQLVVDQMALFFMAITASVTTLVTLASMDYVREHAYQAEFYSLVLLSATGMSLLAAANSLATAFVAFELISLPSYALVAFLKKNRGSVEAGLKYFLIGAVSSAVFAYGISLVYAATGVLRFDAVATAIRSGTVQTIVDGSVEAQASGASVPMSILGVGILMIIGGLAFKMAAVPFQFWAPEAYEGAPAPISAFLSSASKAAGFVIAFRAFAVAFPIGALVETGGAIDWFVVFQVLAIATMFVGNFAAATQEKVKRMLAYSSIGHAGYVLIGLAALTATGDGMALSMSAGMAHLLVYGFMNTGAFLFIALAEYWGVGRRFEDYNGLGKQAPVACAAMTVFLFSLAGLPIGGGFFSKFYLFSATLNVGAWSLAAALIINSALSLFYYSRVVKAMWIEEPTGERTIESYPTGLYTAIVAAAVVTVLLIPGFSYVSEVAFRAVELL</sequence>
<dbReference type="EMBL" id="JAMQON010000001">
    <property type="protein sequence ID" value="MDS0259138.1"/>
    <property type="molecule type" value="Genomic_DNA"/>
</dbReference>
<keyword evidence="4 5" id="KW-0472">Membrane</keyword>
<feature type="transmembrane region" description="Helical" evidence="5">
    <location>
        <begin position="408"/>
        <end position="430"/>
    </location>
</feature>
<dbReference type="Proteomes" id="UP001259659">
    <property type="component" value="Unassembled WGS sequence"/>
</dbReference>
<feature type="domain" description="NADH:quinone oxidoreductase/Mrp antiporter transmembrane" evidence="6">
    <location>
        <begin position="134"/>
        <end position="457"/>
    </location>
</feature>
<feature type="transmembrane region" description="Helical" evidence="5">
    <location>
        <begin position="303"/>
        <end position="322"/>
    </location>
</feature>
<dbReference type="HAMAP" id="MF_00445">
    <property type="entry name" value="NDH1_NuoN_1"/>
    <property type="match status" value="1"/>
</dbReference>
<comment type="subcellular location">
    <subcellularLocation>
        <location evidence="1">Membrane</location>
        <topology evidence="1">Multi-pass membrane protein</topology>
    </subcellularLocation>
</comment>
<evidence type="ECO:0000256" key="3">
    <source>
        <dbReference type="ARBA" id="ARBA00022989"/>
    </source>
</evidence>
<keyword evidence="2 5" id="KW-0812">Transmembrane</keyword>
<gene>
    <name evidence="7" type="ORF">NDI56_07005</name>
</gene>
<dbReference type="PANTHER" id="PTHR22773">
    <property type="entry name" value="NADH DEHYDROGENASE"/>
    <property type="match status" value="1"/>
</dbReference>
<feature type="transmembrane region" description="Helical" evidence="5">
    <location>
        <begin position="6"/>
        <end position="25"/>
    </location>
</feature>
<keyword evidence="3 5" id="KW-1133">Transmembrane helix</keyword>
<evidence type="ECO:0000313" key="8">
    <source>
        <dbReference type="Proteomes" id="UP001259659"/>
    </source>
</evidence>
<evidence type="ECO:0000256" key="2">
    <source>
        <dbReference type="ARBA" id="ARBA00022692"/>
    </source>
</evidence>
<protein>
    <submittedName>
        <fullName evidence="7">NADH-quinone oxidoreductase subunit N</fullName>
    </submittedName>
</protein>
<dbReference type="NCBIfam" id="TIGR01770">
    <property type="entry name" value="NDH_I_N"/>
    <property type="match status" value="1"/>
</dbReference>
<accession>A0ABU2FA34</accession>
<evidence type="ECO:0000313" key="7">
    <source>
        <dbReference type="EMBL" id="MDS0259138.1"/>
    </source>
</evidence>
<dbReference type="InterPro" id="IPR010096">
    <property type="entry name" value="NADH-Q_OxRdtase_suN/2"/>
</dbReference>
<feature type="transmembrane region" description="Helical" evidence="5">
    <location>
        <begin position="171"/>
        <end position="192"/>
    </location>
</feature>
<reference evidence="7 8" key="1">
    <citation type="submission" date="2022-06" db="EMBL/GenBank/DDBJ databases">
        <title>Haloarcula sp. a new haloarchaeum isolate from saline soil.</title>
        <authorList>
            <person name="Strakova D."/>
            <person name="Galisteo C."/>
            <person name="Sanchez-Porro C."/>
            <person name="Ventosa A."/>
        </authorList>
    </citation>
    <scope>NUCLEOTIDE SEQUENCE [LARGE SCALE GENOMIC DNA]</scope>
    <source>
        <strain evidence="7 8">S1CR25-12</strain>
    </source>
</reference>
<feature type="transmembrane region" description="Helical" evidence="5">
    <location>
        <begin position="117"/>
        <end position="134"/>
    </location>
</feature>
<feature type="transmembrane region" description="Helical" evidence="5">
    <location>
        <begin position="366"/>
        <end position="387"/>
    </location>
</feature>
<feature type="transmembrane region" description="Helical" evidence="5">
    <location>
        <begin position="37"/>
        <end position="58"/>
    </location>
</feature>
<evidence type="ECO:0000256" key="1">
    <source>
        <dbReference type="ARBA" id="ARBA00004141"/>
    </source>
</evidence>
<feature type="transmembrane region" description="Helical" evidence="5">
    <location>
        <begin position="334"/>
        <end position="354"/>
    </location>
</feature>
<feature type="transmembrane region" description="Helical" evidence="5">
    <location>
        <begin position="140"/>
        <end position="159"/>
    </location>
</feature>